<dbReference type="InterPro" id="IPR043686">
    <property type="entry name" value="Uup"/>
</dbReference>
<keyword evidence="2 11" id="KW-0677">Repeat</keyword>
<evidence type="ECO:0000313" key="15">
    <source>
        <dbReference type="Proteomes" id="UP000288405"/>
    </source>
</evidence>
<feature type="coiled-coil region" evidence="11">
    <location>
        <begin position="580"/>
        <end position="648"/>
    </location>
</feature>
<keyword evidence="1 11" id="KW-0963">Cytoplasm</keyword>
<proteinExistence type="inferred from homology"/>
<evidence type="ECO:0000256" key="5">
    <source>
        <dbReference type="ARBA" id="ARBA00022801"/>
    </source>
</evidence>
<dbReference type="GO" id="GO:0016887">
    <property type="term" value="F:ATP hydrolysis activity"/>
    <property type="evidence" value="ECO:0007669"/>
    <property type="project" value="UniProtKB-UniRule"/>
</dbReference>
<dbReference type="PANTHER" id="PTHR42855">
    <property type="entry name" value="ABC TRANSPORTER ATP-BINDING SUBUNIT"/>
    <property type="match status" value="1"/>
</dbReference>
<evidence type="ECO:0000313" key="14">
    <source>
        <dbReference type="EMBL" id="RUO36488.1"/>
    </source>
</evidence>
<evidence type="ECO:0000256" key="2">
    <source>
        <dbReference type="ARBA" id="ARBA00022737"/>
    </source>
</evidence>
<comment type="catalytic activity">
    <reaction evidence="9 11">
        <text>ATP + H2O = ADP + phosphate + H(+)</text>
        <dbReference type="Rhea" id="RHEA:13065"/>
        <dbReference type="ChEBI" id="CHEBI:15377"/>
        <dbReference type="ChEBI" id="CHEBI:15378"/>
        <dbReference type="ChEBI" id="CHEBI:30616"/>
        <dbReference type="ChEBI" id="CHEBI:43474"/>
        <dbReference type="ChEBI" id="CHEBI:456216"/>
    </reaction>
</comment>
<dbReference type="CDD" id="cd03221">
    <property type="entry name" value="ABCF_EF-3"/>
    <property type="match status" value="2"/>
</dbReference>
<dbReference type="GO" id="GO:0043022">
    <property type="term" value="F:ribosome binding"/>
    <property type="evidence" value="ECO:0007669"/>
    <property type="project" value="UniProtKB-UniRule"/>
</dbReference>
<dbReference type="AlphaFoldDB" id="A0A432WRU5"/>
<dbReference type="InterPro" id="IPR027417">
    <property type="entry name" value="P-loop_NTPase"/>
</dbReference>
<evidence type="ECO:0000256" key="10">
    <source>
        <dbReference type="ARBA" id="ARBA00061478"/>
    </source>
</evidence>
<evidence type="ECO:0000259" key="13">
    <source>
        <dbReference type="PROSITE" id="PS50893"/>
    </source>
</evidence>
<dbReference type="Pfam" id="PF16326">
    <property type="entry name" value="ABC_tran_CTD"/>
    <property type="match status" value="1"/>
</dbReference>
<keyword evidence="11" id="KW-0175">Coiled coil</keyword>
<dbReference type="Pfam" id="PF12848">
    <property type="entry name" value="ABC_tran_Xtn"/>
    <property type="match status" value="1"/>
</dbReference>
<accession>A0A432WRU5</accession>
<dbReference type="Proteomes" id="UP000288405">
    <property type="component" value="Unassembled WGS sequence"/>
</dbReference>
<dbReference type="PROSITE" id="PS50893">
    <property type="entry name" value="ABC_TRANSPORTER_2"/>
    <property type="match status" value="2"/>
</dbReference>
<keyword evidence="7 11" id="KW-0238">DNA-binding</keyword>
<comment type="subcellular location">
    <subcellularLocation>
        <location evidence="11">Cytoplasm</location>
    </subcellularLocation>
    <text evidence="11">Associates with ribosomes.</text>
</comment>
<dbReference type="InterPro" id="IPR003439">
    <property type="entry name" value="ABC_transporter-like_ATP-bd"/>
</dbReference>
<sequence length="651" mass="73158">MSVMLRMTGARLAFGTAPVLENADLTIRAQERVCITGRNGAGKSSLLKVLNQDILLDEGELHFVGEASVAMLPQDPPERMEGRVYDYVAGAFAEVGALLSQFQQLSHRLAEFPEDQDTLNTLMRVQQQLDVRDGWKIQTHIEHVLSRLQLDGEQSMASLSGGWLRRAALARAMALNPDILLLDEPTNHLDMDTVVWLESMLREFRGALVFISHDRAFIRALATRIIDLDRGVLTSFPGDYAAYLVEKQRLLEVEEAQAAEFDKKLAQEETWIRQGIKARRTRNEGRVRALKALRQERAARRVRQGNVSIEVGAGERSGKVVFEGTQLNLTLGEKTLIRDLDVLIQRGDKVAFVGPNGCGKSSLIRLITGELQPTSGLIKLGTNLNIAYFDQHRQQLDLNRTIADNVGEGKTDVTHQGRTRHIYSYLQDFLFTPQQARMPVSALSGGEKNRVLLAKILLKESNLLILDEPTNDLDIDTLELLEQVVVDYPGTVLMVSHDREFIDNAATTVLLFEGQGQVTEIVGGFNEVAFYLQGKERVLESHHVERSTERPTNPTKEGTSGPSKDSEDQSSLARKPNKLSYKLKRELEQLPQQIEVLEAELNELQQQINDPEFFRRPVSETKPATDRITELENALNEALERWDYLENLQGN</sequence>
<evidence type="ECO:0000256" key="6">
    <source>
        <dbReference type="ARBA" id="ARBA00022840"/>
    </source>
</evidence>
<evidence type="ECO:0000256" key="3">
    <source>
        <dbReference type="ARBA" id="ARBA00022741"/>
    </source>
</evidence>
<dbReference type="InterPro" id="IPR003593">
    <property type="entry name" value="AAA+_ATPase"/>
</dbReference>
<dbReference type="GO" id="GO:0005737">
    <property type="term" value="C:cytoplasm"/>
    <property type="evidence" value="ECO:0007669"/>
    <property type="project" value="UniProtKB-SubCell"/>
</dbReference>
<dbReference type="OrthoDB" id="9808609at2"/>
<protein>
    <recommendedName>
        <fullName evidence="11">ATP-binding protein Uup</fullName>
        <ecNumber evidence="11">3.6.1.-</ecNumber>
    </recommendedName>
</protein>
<feature type="domain" description="ABC transporter" evidence="13">
    <location>
        <begin position="5"/>
        <end position="255"/>
    </location>
</feature>
<keyword evidence="8 11" id="KW-0234">DNA repair</keyword>
<feature type="region of interest" description="Disordered" evidence="12">
    <location>
        <begin position="541"/>
        <end position="577"/>
    </location>
</feature>
<reference evidence="14 15" key="1">
    <citation type="journal article" date="2011" name="Front. Microbiol.">
        <title>Genomic signatures of strain selection and enhancement in Bacillus atrophaeus var. globigii, a historical biowarfare simulant.</title>
        <authorList>
            <person name="Gibbons H.S."/>
            <person name="Broomall S.M."/>
            <person name="McNew L.A."/>
            <person name="Daligault H."/>
            <person name="Chapman C."/>
            <person name="Bruce D."/>
            <person name="Karavis M."/>
            <person name="Krepps M."/>
            <person name="McGregor P.A."/>
            <person name="Hong C."/>
            <person name="Park K.H."/>
            <person name="Akmal A."/>
            <person name="Feldman A."/>
            <person name="Lin J.S."/>
            <person name="Chang W.E."/>
            <person name="Higgs B.W."/>
            <person name="Demirev P."/>
            <person name="Lindquist J."/>
            <person name="Liem A."/>
            <person name="Fochler E."/>
            <person name="Read T.D."/>
            <person name="Tapia R."/>
            <person name="Johnson S."/>
            <person name="Bishop-Lilly K.A."/>
            <person name="Detter C."/>
            <person name="Han C."/>
            <person name="Sozhamannan S."/>
            <person name="Rosenzweig C.N."/>
            <person name="Skowronski E.W."/>
        </authorList>
    </citation>
    <scope>NUCLEOTIDE SEQUENCE [LARGE SCALE GENOMIC DNA]</scope>
    <source>
        <strain evidence="14 15">GYP-17</strain>
    </source>
</reference>
<evidence type="ECO:0000256" key="9">
    <source>
        <dbReference type="ARBA" id="ARBA00049360"/>
    </source>
</evidence>
<keyword evidence="5 11" id="KW-0378">Hydrolase</keyword>
<dbReference type="InterPro" id="IPR017871">
    <property type="entry name" value="ABC_transporter-like_CS"/>
</dbReference>
<dbReference type="HAMAP" id="MF_00848">
    <property type="entry name" value="Uup"/>
    <property type="match status" value="1"/>
</dbReference>
<dbReference type="GO" id="GO:0005524">
    <property type="term" value="F:ATP binding"/>
    <property type="evidence" value="ECO:0007669"/>
    <property type="project" value="UniProtKB-UniRule"/>
</dbReference>
<keyword evidence="4 11" id="KW-0227">DNA damage</keyword>
<keyword evidence="15" id="KW-1185">Reference proteome</keyword>
<gene>
    <name evidence="11" type="primary">uup</name>
    <name evidence="14" type="ORF">CWE11_01350</name>
</gene>
<feature type="domain" description="ABC transporter" evidence="13">
    <location>
        <begin position="322"/>
        <end position="538"/>
    </location>
</feature>
<dbReference type="Pfam" id="PF00005">
    <property type="entry name" value="ABC_tran"/>
    <property type="match status" value="2"/>
</dbReference>
<dbReference type="InterPro" id="IPR051309">
    <property type="entry name" value="ABCF_ATPase"/>
</dbReference>
<dbReference type="InterPro" id="IPR037118">
    <property type="entry name" value="Val-tRNA_synth_C_sf"/>
</dbReference>
<evidence type="ECO:0000256" key="1">
    <source>
        <dbReference type="ARBA" id="ARBA00022490"/>
    </source>
</evidence>
<dbReference type="Gene3D" id="3.40.50.300">
    <property type="entry name" value="P-loop containing nucleotide triphosphate hydrolases"/>
    <property type="match status" value="2"/>
</dbReference>
<dbReference type="Gene3D" id="1.10.287.380">
    <property type="entry name" value="Valyl-tRNA synthetase, C-terminal domain"/>
    <property type="match status" value="1"/>
</dbReference>
<feature type="binding site" evidence="11">
    <location>
        <begin position="354"/>
        <end position="361"/>
    </location>
    <ligand>
        <name>ATP</name>
        <dbReference type="ChEBI" id="CHEBI:30616"/>
        <label>2</label>
    </ligand>
</feature>
<name>A0A432WRU5_9GAMM</name>
<dbReference type="SMART" id="SM00382">
    <property type="entry name" value="AAA"/>
    <property type="match status" value="2"/>
</dbReference>
<dbReference type="FunFam" id="3.40.50.300:FF:000011">
    <property type="entry name" value="Putative ABC transporter ATP-binding component"/>
    <property type="match status" value="1"/>
</dbReference>
<dbReference type="InterPro" id="IPR032781">
    <property type="entry name" value="ABC_tran_Xtn"/>
</dbReference>
<keyword evidence="6 11" id="KW-0067">ATP-binding</keyword>
<dbReference type="InterPro" id="IPR032524">
    <property type="entry name" value="ABC_tran_C"/>
</dbReference>
<evidence type="ECO:0000256" key="12">
    <source>
        <dbReference type="SAM" id="MobiDB-lite"/>
    </source>
</evidence>
<organism evidence="14 15">
    <name type="scientific">Aliidiomarina sanyensis</name>
    <dbReference type="NCBI Taxonomy" id="1249555"/>
    <lineage>
        <taxon>Bacteria</taxon>
        <taxon>Pseudomonadati</taxon>
        <taxon>Pseudomonadota</taxon>
        <taxon>Gammaproteobacteria</taxon>
        <taxon>Alteromonadales</taxon>
        <taxon>Idiomarinaceae</taxon>
        <taxon>Aliidiomarina</taxon>
    </lineage>
</organism>
<dbReference type="EC" id="3.6.1.-" evidence="11"/>
<evidence type="ECO:0000256" key="11">
    <source>
        <dbReference type="HAMAP-Rule" id="MF_00848"/>
    </source>
</evidence>
<dbReference type="GO" id="GO:0003677">
    <property type="term" value="F:DNA binding"/>
    <property type="evidence" value="ECO:0007669"/>
    <property type="project" value="UniProtKB-UniRule"/>
</dbReference>
<feature type="compositionally biased region" description="Polar residues" evidence="12">
    <location>
        <begin position="550"/>
        <end position="563"/>
    </location>
</feature>
<feature type="binding site" evidence="11">
    <location>
        <begin position="37"/>
        <end position="44"/>
    </location>
    <ligand>
        <name>ATP</name>
        <dbReference type="ChEBI" id="CHEBI:30616"/>
        <label>1</label>
    </ligand>
</feature>
<dbReference type="PROSITE" id="PS00211">
    <property type="entry name" value="ABC_TRANSPORTER_1"/>
    <property type="match status" value="2"/>
</dbReference>
<comment type="similarity">
    <text evidence="10 11">Belongs to the ABC transporter superfamily. ABCF family. Uup subfamily.</text>
</comment>
<evidence type="ECO:0000256" key="7">
    <source>
        <dbReference type="ARBA" id="ARBA00023125"/>
    </source>
</evidence>
<evidence type="ECO:0000256" key="4">
    <source>
        <dbReference type="ARBA" id="ARBA00022763"/>
    </source>
</evidence>
<keyword evidence="3 11" id="KW-0547">Nucleotide-binding</keyword>
<dbReference type="EMBL" id="PIPM01000001">
    <property type="protein sequence ID" value="RUO36488.1"/>
    <property type="molecule type" value="Genomic_DNA"/>
</dbReference>
<dbReference type="RefSeq" id="WP_126775802.1">
    <property type="nucleotide sequence ID" value="NZ_PIPM01000001.1"/>
</dbReference>
<comment type="function">
    <text evidence="11">Probably plays a role in ribosome assembly or function. May be involved in resolution of branched DNA intermediates that result from template switching in postreplication gaps. Binds DNA and has ATPase activity.</text>
</comment>
<evidence type="ECO:0000256" key="8">
    <source>
        <dbReference type="ARBA" id="ARBA00023204"/>
    </source>
</evidence>
<dbReference type="FunFam" id="3.40.50.300:FF:000309">
    <property type="entry name" value="ABC transporter ATP-binding protein"/>
    <property type="match status" value="1"/>
</dbReference>
<comment type="caution">
    <text evidence="14">The sequence shown here is derived from an EMBL/GenBank/DDBJ whole genome shotgun (WGS) entry which is preliminary data.</text>
</comment>
<dbReference type="GO" id="GO:0006281">
    <property type="term" value="P:DNA repair"/>
    <property type="evidence" value="ECO:0007669"/>
    <property type="project" value="UniProtKB-KW"/>
</dbReference>
<dbReference type="SUPFAM" id="SSF52540">
    <property type="entry name" value="P-loop containing nucleoside triphosphate hydrolases"/>
    <property type="match status" value="2"/>
</dbReference>
<dbReference type="PANTHER" id="PTHR42855:SF1">
    <property type="entry name" value="ABC TRANSPORTER DOMAIN-CONTAINING PROTEIN"/>
    <property type="match status" value="1"/>
</dbReference>